<evidence type="ECO:0000256" key="4">
    <source>
        <dbReference type="SAM" id="Phobius"/>
    </source>
</evidence>
<feature type="transmembrane region" description="Helical" evidence="4">
    <location>
        <begin position="12"/>
        <end position="32"/>
    </location>
</feature>
<evidence type="ECO:0000256" key="1">
    <source>
        <dbReference type="ARBA" id="ARBA00023224"/>
    </source>
</evidence>
<dbReference type="GO" id="GO:0007165">
    <property type="term" value="P:signal transduction"/>
    <property type="evidence" value="ECO:0007669"/>
    <property type="project" value="UniProtKB-KW"/>
</dbReference>
<dbReference type="RefSeq" id="WP_066461007.1">
    <property type="nucleotide sequence ID" value="NZ_MATO01000001.1"/>
</dbReference>
<dbReference type="OrthoDB" id="242546at2"/>
<keyword evidence="7" id="KW-1185">Reference proteome</keyword>
<feature type="coiled-coil region" evidence="3">
    <location>
        <begin position="168"/>
        <end position="202"/>
    </location>
</feature>
<keyword evidence="3" id="KW-0175">Coiled coil</keyword>
<dbReference type="InterPro" id="IPR004089">
    <property type="entry name" value="MCPsignal_dom"/>
</dbReference>
<dbReference type="PANTHER" id="PTHR32089">
    <property type="entry name" value="METHYL-ACCEPTING CHEMOTAXIS PROTEIN MCPB"/>
    <property type="match status" value="1"/>
</dbReference>
<evidence type="ECO:0000313" key="7">
    <source>
        <dbReference type="Proteomes" id="UP000093482"/>
    </source>
</evidence>
<evidence type="ECO:0000256" key="3">
    <source>
        <dbReference type="SAM" id="Coils"/>
    </source>
</evidence>
<feature type="domain" description="Methyl-accepting transducer" evidence="5">
    <location>
        <begin position="209"/>
        <end position="466"/>
    </location>
</feature>
<dbReference type="SMART" id="SM00283">
    <property type="entry name" value="MA"/>
    <property type="match status" value="1"/>
</dbReference>
<sequence>MELKIQHIKRAHQLNVLMIYAIVVLFIAPLVIELGVEKAFTFIVAAVLVIIVATINYFMRYSDLIKAFIFPFIPLLVMSAFFFLDGFALNKHYVLIFTIVMAALYFQKKLLAVYSGVLIATICIVYALVPEAFLGGPKRLAMFLTLVAIYIGVIIGLYFVTSWGSRLIEEANEQKQASEQLVQQLEATMRELADSADVLHNETKIVNEHIHTLQQGSEEVFGNTARIAQQIEEESTMMADIHMMMHQSSEKMEHSKRMTENLSEQSVSMVNTLQHTSNHVQEVSSYMDTLSDTMVTTTTTVDALAARLNEVNTLLQGIQAIADQTNLLALNASIESARAGEYGKGFAVVAEEVRKLADESSKITQHIHDVTYVLKEEAHIAQMQSHEGKRAIENGERQLREIVLLVQQVVQSAQHANTELKANAQYLGETTLVFKQSEQQLETLVQISSSNAQTTEEIVQTLEGETQWIKQIVQATNELSELSNSLRALSKAV</sequence>
<protein>
    <recommendedName>
        <fullName evidence="5">Methyl-accepting transducer domain-containing protein</fullName>
    </recommendedName>
</protein>
<keyword evidence="4" id="KW-0812">Transmembrane</keyword>
<feature type="transmembrane region" description="Helical" evidence="4">
    <location>
        <begin position="111"/>
        <end position="129"/>
    </location>
</feature>
<name>A0A1C0Z589_9BACL</name>
<dbReference type="EMBL" id="MATO01000001">
    <property type="protein sequence ID" value="OCS94659.1"/>
    <property type="molecule type" value="Genomic_DNA"/>
</dbReference>
<keyword evidence="4" id="KW-1133">Transmembrane helix</keyword>
<comment type="caution">
    <text evidence="6">The sequence shown here is derived from an EMBL/GenBank/DDBJ whole genome shotgun (WGS) entry which is preliminary data.</text>
</comment>
<feature type="transmembrane region" description="Helical" evidence="4">
    <location>
        <begin position="38"/>
        <end position="58"/>
    </location>
</feature>
<dbReference type="SUPFAM" id="SSF58104">
    <property type="entry name" value="Methyl-accepting chemotaxis protein (MCP) signaling domain"/>
    <property type="match status" value="1"/>
</dbReference>
<dbReference type="PANTHER" id="PTHR32089:SF112">
    <property type="entry name" value="LYSOZYME-LIKE PROTEIN-RELATED"/>
    <property type="match status" value="1"/>
</dbReference>
<feature type="transmembrane region" description="Helical" evidence="4">
    <location>
        <begin position="65"/>
        <end position="84"/>
    </location>
</feature>
<dbReference type="PROSITE" id="PS50111">
    <property type="entry name" value="CHEMOTAXIS_TRANSDUC_2"/>
    <property type="match status" value="1"/>
</dbReference>
<dbReference type="AlphaFoldDB" id="A0A1C0Z589"/>
<dbReference type="Pfam" id="PF00015">
    <property type="entry name" value="MCPsignal"/>
    <property type="match status" value="1"/>
</dbReference>
<evidence type="ECO:0000256" key="2">
    <source>
        <dbReference type="PROSITE-ProRule" id="PRU00284"/>
    </source>
</evidence>
<evidence type="ECO:0000259" key="5">
    <source>
        <dbReference type="PROSITE" id="PS50111"/>
    </source>
</evidence>
<keyword evidence="1 2" id="KW-0807">Transducer</keyword>
<dbReference type="GO" id="GO:0016020">
    <property type="term" value="C:membrane"/>
    <property type="evidence" value="ECO:0007669"/>
    <property type="project" value="InterPro"/>
</dbReference>
<evidence type="ECO:0000313" key="6">
    <source>
        <dbReference type="EMBL" id="OCS94659.1"/>
    </source>
</evidence>
<feature type="transmembrane region" description="Helical" evidence="4">
    <location>
        <begin position="141"/>
        <end position="160"/>
    </location>
</feature>
<dbReference type="Gene3D" id="1.10.287.950">
    <property type="entry name" value="Methyl-accepting chemotaxis protein"/>
    <property type="match status" value="1"/>
</dbReference>
<reference evidence="6 7" key="1">
    <citation type="submission" date="2016-07" db="EMBL/GenBank/DDBJ databases">
        <title>Caryophanon latum genome sequencing.</title>
        <authorList>
            <person name="Verma A."/>
            <person name="Pal Y."/>
            <person name="Krishnamurthi S."/>
        </authorList>
    </citation>
    <scope>NUCLEOTIDE SEQUENCE [LARGE SCALE GENOMIC DNA]</scope>
    <source>
        <strain evidence="6 7">DSM 14151</strain>
    </source>
</reference>
<gene>
    <name evidence="6" type="ORF">A6K76_00375</name>
</gene>
<proteinExistence type="predicted"/>
<organism evidence="6 7">
    <name type="scientific">Caryophanon latum</name>
    <dbReference type="NCBI Taxonomy" id="33977"/>
    <lineage>
        <taxon>Bacteria</taxon>
        <taxon>Bacillati</taxon>
        <taxon>Bacillota</taxon>
        <taxon>Bacilli</taxon>
        <taxon>Bacillales</taxon>
        <taxon>Caryophanaceae</taxon>
        <taxon>Caryophanon</taxon>
    </lineage>
</organism>
<keyword evidence="4" id="KW-0472">Membrane</keyword>
<dbReference type="Proteomes" id="UP000093482">
    <property type="component" value="Unassembled WGS sequence"/>
</dbReference>
<accession>A0A1C0Z589</accession>